<name>A0A6I6K6J6_9BACT</name>
<sequence>MNDINMNDSQKFDFFAFISYKHEDEKWARWLHQKLEHYRLPTIITNKNSHLPPRLKPVFRDTTDIKPGELKKELETNLETSKHLVVVCSPCSAQSQWVGKEISGFIQQGKEKQIHLFIIEGIPYSGSKETECFHEVIKEQLPEMLGANVNEAGIGLKYIKKQKAFIRLVATMLDVSFDSLWKRQKRRIIRNTLLTFLSGLMIITAGFASSYYQYYKNLPFTSHILFYESTTLNENLPFKNGTVLLHYDNDTLIRNKIDNDNKTVKFKNIAGKFYNTKASIHFEMHGFNELDTIINLQDTILLKIARDKNTFGKVKGYVRNTITDEFMDKAKIEIEGQITFSNSEGYFSVFIPLLNQKVIYKARIYYNDIITEADAYPMQNNPNVTNTFYLNPVK</sequence>
<keyword evidence="1" id="KW-0812">Transmembrane</keyword>
<feature type="domain" description="TIR" evidence="2">
    <location>
        <begin position="17"/>
        <end position="116"/>
    </location>
</feature>
<keyword evidence="1" id="KW-1133">Transmembrane helix</keyword>
<dbReference type="EMBL" id="CP046401">
    <property type="protein sequence ID" value="QGY47283.1"/>
    <property type="molecule type" value="Genomic_DNA"/>
</dbReference>
<dbReference type="InterPro" id="IPR035897">
    <property type="entry name" value="Toll_tir_struct_dom_sf"/>
</dbReference>
<accession>A0A6I6K6J6</accession>
<dbReference type="Proteomes" id="UP000428260">
    <property type="component" value="Chromosome"/>
</dbReference>
<dbReference type="KEGG" id="mcos:GM418_27545"/>
<feature type="transmembrane region" description="Helical" evidence="1">
    <location>
        <begin position="193"/>
        <end position="212"/>
    </location>
</feature>
<dbReference type="AlphaFoldDB" id="A0A6I6K6J6"/>
<evidence type="ECO:0000256" key="1">
    <source>
        <dbReference type="SAM" id="Phobius"/>
    </source>
</evidence>
<gene>
    <name evidence="3" type="ORF">GM418_27545</name>
</gene>
<dbReference type="GO" id="GO:0007165">
    <property type="term" value="P:signal transduction"/>
    <property type="evidence" value="ECO:0007669"/>
    <property type="project" value="InterPro"/>
</dbReference>
<dbReference type="RefSeq" id="WP_158871001.1">
    <property type="nucleotide sequence ID" value="NZ_CP046401.1"/>
</dbReference>
<keyword evidence="4" id="KW-1185">Reference proteome</keyword>
<dbReference type="Gene3D" id="3.40.50.10140">
    <property type="entry name" value="Toll/interleukin-1 receptor homology (TIR) domain"/>
    <property type="match status" value="1"/>
</dbReference>
<evidence type="ECO:0000313" key="3">
    <source>
        <dbReference type="EMBL" id="QGY47283.1"/>
    </source>
</evidence>
<organism evidence="3 4">
    <name type="scientific">Maribellus comscasis</name>
    <dbReference type="NCBI Taxonomy" id="2681766"/>
    <lineage>
        <taxon>Bacteria</taxon>
        <taxon>Pseudomonadati</taxon>
        <taxon>Bacteroidota</taxon>
        <taxon>Bacteroidia</taxon>
        <taxon>Marinilabiliales</taxon>
        <taxon>Prolixibacteraceae</taxon>
        <taxon>Maribellus</taxon>
    </lineage>
</organism>
<dbReference type="InterPro" id="IPR000157">
    <property type="entry name" value="TIR_dom"/>
</dbReference>
<dbReference type="Pfam" id="PF13676">
    <property type="entry name" value="TIR_2"/>
    <property type="match status" value="1"/>
</dbReference>
<evidence type="ECO:0000313" key="4">
    <source>
        <dbReference type="Proteomes" id="UP000428260"/>
    </source>
</evidence>
<protein>
    <submittedName>
        <fullName evidence="3">TIR domain-containing protein</fullName>
    </submittedName>
</protein>
<evidence type="ECO:0000259" key="2">
    <source>
        <dbReference type="Pfam" id="PF13676"/>
    </source>
</evidence>
<proteinExistence type="predicted"/>
<reference evidence="3 4" key="1">
    <citation type="submission" date="2019-11" db="EMBL/GenBank/DDBJ databases">
        <authorList>
            <person name="Zheng R.K."/>
            <person name="Sun C.M."/>
        </authorList>
    </citation>
    <scope>NUCLEOTIDE SEQUENCE [LARGE SCALE GENOMIC DNA]</scope>
    <source>
        <strain evidence="3 4">WC007</strain>
    </source>
</reference>
<keyword evidence="1" id="KW-0472">Membrane</keyword>
<dbReference type="SUPFAM" id="SSF52200">
    <property type="entry name" value="Toll/Interleukin receptor TIR domain"/>
    <property type="match status" value="1"/>
</dbReference>